<keyword evidence="2 5" id="KW-0812">Transmembrane</keyword>
<evidence type="ECO:0000256" key="5">
    <source>
        <dbReference type="PROSITE-ProRule" id="PRU00205"/>
    </source>
</evidence>
<feature type="transmembrane region" description="Helical" evidence="6">
    <location>
        <begin position="129"/>
        <end position="150"/>
    </location>
</feature>
<feature type="transmembrane region" description="Helical" evidence="6">
    <location>
        <begin position="77"/>
        <end position="98"/>
    </location>
</feature>
<reference evidence="8 9" key="1">
    <citation type="journal article" date="2017" name="Mol. Biol. Evol.">
        <title>The 4-celled Tetrabaena socialis nuclear genome reveals the essential components for genetic control of cell number at the origin of multicellularity in the volvocine lineage.</title>
        <authorList>
            <person name="Featherston J."/>
            <person name="Arakaki Y."/>
            <person name="Hanschen E.R."/>
            <person name="Ferris P.J."/>
            <person name="Michod R.E."/>
            <person name="Olson B.J.S.C."/>
            <person name="Nozaki H."/>
            <person name="Durand P.M."/>
        </authorList>
    </citation>
    <scope>NUCLEOTIDE SEQUENCE [LARGE SCALE GENOMIC DNA]</scope>
    <source>
        <strain evidence="8 9">NIES-571</strain>
    </source>
</reference>
<dbReference type="GO" id="GO:0050291">
    <property type="term" value="F:sphingosine N-acyltransferase activity"/>
    <property type="evidence" value="ECO:0007669"/>
    <property type="project" value="InterPro"/>
</dbReference>
<dbReference type="PROSITE" id="PS50922">
    <property type="entry name" value="TLC"/>
    <property type="match status" value="1"/>
</dbReference>
<name>A0A2J7ZQQ7_9CHLO</name>
<feature type="transmembrane region" description="Helical" evidence="6">
    <location>
        <begin position="23"/>
        <end position="43"/>
    </location>
</feature>
<dbReference type="GO" id="GO:0005789">
    <property type="term" value="C:endoplasmic reticulum membrane"/>
    <property type="evidence" value="ECO:0007669"/>
    <property type="project" value="UniProtKB-SubCell"/>
</dbReference>
<dbReference type="Proteomes" id="UP000236333">
    <property type="component" value="Unassembled WGS sequence"/>
</dbReference>
<dbReference type="PANTHER" id="PTHR12560">
    <property type="entry name" value="LONGEVITY ASSURANCE FACTOR 1 LAG1"/>
    <property type="match status" value="1"/>
</dbReference>
<dbReference type="InterPro" id="IPR006634">
    <property type="entry name" value="TLC-dom"/>
</dbReference>
<protein>
    <submittedName>
        <fullName evidence="8">LAG1 longevity assurance 2</fullName>
    </submittedName>
</protein>
<dbReference type="GO" id="GO:0046513">
    <property type="term" value="P:ceramide biosynthetic process"/>
    <property type="evidence" value="ECO:0007669"/>
    <property type="project" value="InterPro"/>
</dbReference>
<dbReference type="InterPro" id="IPR016439">
    <property type="entry name" value="Lag1/Lac1-like"/>
</dbReference>
<sequence length="288" mass="31716">MVQPLWRTVVVPNLLTPGSKPDLVDFVFAGWVALLVLAARVVFDRTAIPRLAARLHAPGGSAGSGAKPKSPLERSRVVLDSAWIAAFAACLAGFAWWVTVWDNGGCTPWSTTACFAEWPNHPVALGQRLYMVLAFAYYLYELAGTVLGIGTRLKADMVAHHIVTMALILIAYQVNLKRMSVMWQALFDISNPILHTAKALNASGVKQLGPLKWLMFNLFALTFLVCRVLAGPVSILWPSFTIARDVLPASYCYTCWGLMVFVYALQLLWFYKIVDIAVKGDKAADKVE</sequence>
<evidence type="ECO:0000256" key="3">
    <source>
        <dbReference type="ARBA" id="ARBA00022989"/>
    </source>
</evidence>
<dbReference type="PANTHER" id="PTHR12560:SF0">
    <property type="entry name" value="LD18904P"/>
    <property type="match status" value="1"/>
</dbReference>
<feature type="transmembrane region" description="Helical" evidence="6">
    <location>
        <begin position="249"/>
        <end position="271"/>
    </location>
</feature>
<keyword evidence="4 5" id="KW-0472">Membrane</keyword>
<dbReference type="Pfam" id="PF03798">
    <property type="entry name" value="TRAM_LAG1_CLN8"/>
    <property type="match status" value="1"/>
</dbReference>
<dbReference type="SMART" id="SM00724">
    <property type="entry name" value="TLC"/>
    <property type="match status" value="1"/>
</dbReference>
<dbReference type="OrthoDB" id="506011at2759"/>
<evidence type="ECO:0000256" key="1">
    <source>
        <dbReference type="ARBA" id="ARBA00004141"/>
    </source>
</evidence>
<evidence type="ECO:0000256" key="6">
    <source>
        <dbReference type="SAM" id="Phobius"/>
    </source>
</evidence>
<evidence type="ECO:0000256" key="4">
    <source>
        <dbReference type="ARBA" id="ARBA00023136"/>
    </source>
</evidence>
<evidence type="ECO:0000256" key="2">
    <source>
        <dbReference type="ARBA" id="ARBA00022692"/>
    </source>
</evidence>
<dbReference type="AlphaFoldDB" id="A0A2J7ZQQ7"/>
<comment type="caution">
    <text evidence="8">The sequence shown here is derived from an EMBL/GenBank/DDBJ whole genome shotgun (WGS) entry which is preliminary data.</text>
</comment>
<keyword evidence="3 6" id="KW-1133">Transmembrane helix</keyword>
<accession>A0A2J7ZQQ7</accession>
<organism evidence="8 9">
    <name type="scientific">Tetrabaena socialis</name>
    <dbReference type="NCBI Taxonomy" id="47790"/>
    <lineage>
        <taxon>Eukaryota</taxon>
        <taxon>Viridiplantae</taxon>
        <taxon>Chlorophyta</taxon>
        <taxon>core chlorophytes</taxon>
        <taxon>Chlorophyceae</taxon>
        <taxon>CS clade</taxon>
        <taxon>Chlamydomonadales</taxon>
        <taxon>Tetrabaenaceae</taxon>
        <taxon>Tetrabaena</taxon>
    </lineage>
</organism>
<comment type="subcellular location">
    <subcellularLocation>
        <location evidence="1">Membrane</location>
        <topology evidence="1">Multi-pass membrane protein</topology>
    </subcellularLocation>
</comment>
<evidence type="ECO:0000259" key="7">
    <source>
        <dbReference type="PROSITE" id="PS50922"/>
    </source>
</evidence>
<gene>
    <name evidence="8" type="ORF">TSOC_011403</name>
</gene>
<evidence type="ECO:0000313" key="9">
    <source>
        <dbReference type="Proteomes" id="UP000236333"/>
    </source>
</evidence>
<proteinExistence type="predicted"/>
<keyword evidence="9" id="KW-1185">Reference proteome</keyword>
<feature type="domain" description="TLC" evidence="7">
    <location>
        <begin position="74"/>
        <end position="282"/>
    </location>
</feature>
<feature type="transmembrane region" description="Helical" evidence="6">
    <location>
        <begin position="157"/>
        <end position="174"/>
    </location>
</feature>
<dbReference type="EMBL" id="PGGS01000623">
    <property type="protein sequence ID" value="PNH02608.1"/>
    <property type="molecule type" value="Genomic_DNA"/>
</dbReference>
<feature type="transmembrane region" description="Helical" evidence="6">
    <location>
        <begin position="213"/>
        <end position="237"/>
    </location>
</feature>
<evidence type="ECO:0000313" key="8">
    <source>
        <dbReference type="EMBL" id="PNH02608.1"/>
    </source>
</evidence>